<gene>
    <name evidence="2" type="ORF">FHS07_001095</name>
</gene>
<evidence type="ECO:0000313" key="2">
    <source>
        <dbReference type="EMBL" id="MBB3157411.1"/>
    </source>
</evidence>
<organism evidence="2 3">
    <name type="scientific">Microbacterium proteolyticum</name>
    <dbReference type="NCBI Taxonomy" id="1572644"/>
    <lineage>
        <taxon>Bacteria</taxon>
        <taxon>Bacillati</taxon>
        <taxon>Actinomycetota</taxon>
        <taxon>Actinomycetes</taxon>
        <taxon>Micrococcales</taxon>
        <taxon>Microbacteriaceae</taxon>
        <taxon>Microbacterium</taxon>
    </lineage>
</organism>
<feature type="region of interest" description="Disordered" evidence="1">
    <location>
        <begin position="1"/>
        <end position="65"/>
    </location>
</feature>
<evidence type="ECO:0000256" key="1">
    <source>
        <dbReference type="SAM" id="MobiDB-lite"/>
    </source>
</evidence>
<proteinExistence type="predicted"/>
<accession>A0A7W5CGT2</accession>
<dbReference type="EMBL" id="JACHXY010000001">
    <property type="protein sequence ID" value="MBB3157411.1"/>
    <property type="molecule type" value="Genomic_DNA"/>
</dbReference>
<sequence length="65" mass="6574">MLPLTSGTGKTGDSDTGDPSRDRRHQTGLPVVASRGSPTIPEEATLATSMTAAHGVRRTSGPTGA</sequence>
<dbReference type="RefSeq" id="WP_183418830.1">
    <property type="nucleotide sequence ID" value="NZ_JACHXY010000001.1"/>
</dbReference>
<comment type="caution">
    <text evidence="2">The sequence shown here is derived from an EMBL/GenBank/DDBJ whole genome shotgun (WGS) entry which is preliminary data.</text>
</comment>
<dbReference type="Proteomes" id="UP000543579">
    <property type="component" value="Unassembled WGS sequence"/>
</dbReference>
<evidence type="ECO:0000313" key="3">
    <source>
        <dbReference type="Proteomes" id="UP000543579"/>
    </source>
</evidence>
<name>A0A7W5CGT2_9MICO</name>
<protein>
    <submittedName>
        <fullName evidence="2">Uncharacterized protein</fullName>
    </submittedName>
</protein>
<dbReference type="AlphaFoldDB" id="A0A7W5CGT2"/>
<reference evidence="2 3" key="1">
    <citation type="submission" date="2020-08" db="EMBL/GenBank/DDBJ databases">
        <title>Genomic Encyclopedia of Type Strains, Phase III (KMG-III): the genomes of soil and plant-associated and newly described type strains.</title>
        <authorList>
            <person name="Whitman W."/>
        </authorList>
    </citation>
    <scope>NUCLEOTIDE SEQUENCE [LARGE SCALE GENOMIC DNA]</scope>
    <source>
        <strain evidence="2 3">CECT 8356</strain>
    </source>
</reference>